<dbReference type="Gene3D" id="1.10.260.40">
    <property type="entry name" value="lambda repressor-like DNA-binding domains"/>
    <property type="match status" value="1"/>
</dbReference>
<dbReference type="KEGG" id="sxi:SXIM_34430"/>
<organism evidence="2 3">
    <name type="scientific">Streptomyces xiamenensis</name>
    <dbReference type="NCBI Taxonomy" id="408015"/>
    <lineage>
        <taxon>Bacteria</taxon>
        <taxon>Bacillati</taxon>
        <taxon>Actinomycetota</taxon>
        <taxon>Actinomycetes</taxon>
        <taxon>Kitasatosporales</taxon>
        <taxon>Streptomycetaceae</taxon>
        <taxon>Streptomyces</taxon>
    </lineage>
</organism>
<dbReference type="Proteomes" id="UP000034034">
    <property type="component" value="Chromosome"/>
</dbReference>
<proteinExistence type="predicted"/>
<evidence type="ECO:0000259" key="1">
    <source>
        <dbReference type="PROSITE" id="PS50943"/>
    </source>
</evidence>
<gene>
    <name evidence="2" type="ORF">SXIM_34430</name>
</gene>
<keyword evidence="3" id="KW-1185">Reference proteome</keyword>
<dbReference type="InterPro" id="IPR001387">
    <property type="entry name" value="Cro/C1-type_HTH"/>
</dbReference>
<dbReference type="HOGENOM" id="CLU_055817_1_1_11"/>
<dbReference type="Pfam" id="PF13560">
    <property type="entry name" value="HTH_31"/>
    <property type="match status" value="1"/>
</dbReference>
<dbReference type="SUPFAM" id="SSF47413">
    <property type="entry name" value="lambda repressor-like DNA-binding domains"/>
    <property type="match status" value="1"/>
</dbReference>
<dbReference type="InterPro" id="IPR043917">
    <property type="entry name" value="DUF5753"/>
</dbReference>
<dbReference type="CDD" id="cd00093">
    <property type="entry name" value="HTH_XRE"/>
    <property type="match status" value="1"/>
</dbReference>
<evidence type="ECO:0000313" key="2">
    <source>
        <dbReference type="EMBL" id="AKG44827.1"/>
    </source>
</evidence>
<reference evidence="2" key="1">
    <citation type="submission" date="2019-08" db="EMBL/GenBank/DDBJ databases">
        <title>Complete genome sequence of a mangrove-derived Streptomyces xiamenensis.</title>
        <authorList>
            <person name="Xu J."/>
        </authorList>
    </citation>
    <scope>NUCLEOTIDE SEQUENCE</scope>
    <source>
        <strain evidence="2">318</strain>
    </source>
</reference>
<dbReference type="Pfam" id="PF19054">
    <property type="entry name" value="DUF5753"/>
    <property type="match status" value="1"/>
</dbReference>
<evidence type="ECO:0000313" key="3">
    <source>
        <dbReference type="Proteomes" id="UP000034034"/>
    </source>
</evidence>
<dbReference type="AlphaFoldDB" id="A0A0F7FW57"/>
<feature type="domain" description="HTH cro/C1-type" evidence="1">
    <location>
        <begin position="11"/>
        <end position="65"/>
    </location>
</feature>
<dbReference type="GO" id="GO:0003677">
    <property type="term" value="F:DNA binding"/>
    <property type="evidence" value="ECO:0007669"/>
    <property type="project" value="InterPro"/>
</dbReference>
<dbReference type="PATRIC" id="fig|408015.6.peg.3488"/>
<accession>A0A0F7FW57</accession>
<sequence>MVRRRRLGLELKRLREGAGLKGNDAAKSLKWSASKLSRLEAGRSTPTPADVTKLLDLYQLNDEAQREKLAILTKEARKKGWWQLYSDIPYTTFIGLEAEAETILTYETVIPGLLQTSQYAEAINRATGPGLTDEALEQRLDVRMQRQQLLTQHNPIQLRAVLDESALCRLVGGPEVMRAQLAHLLDMADSPNVLLQAIPFSIGAHPGTLVGPFIILRFTHQEDPDVVYAEANDDPYSGDPQAYQVVFDNLRANAASVPQTLGLIRDRMREL</sequence>
<dbReference type="SMART" id="SM00530">
    <property type="entry name" value="HTH_XRE"/>
    <property type="match status" value="1"/>
</dbReference>
<dbReference type="STRING" id="408015.SXIM_34430"/>
<dbReference type="InterPro" id="IPR010982">
    <property type="entry name" value="Lambda_DNA-bd_dom_sf"/>
</dbReference>
<protein>
    <submittedName>
        <fullName evidence="2">XRE family transcriptional regulator</fullName>
    </submittedName>
</protein>
<dbReference type="EMBL" id="CP009922">
    <property type="protein sequence ID" value="AKG44827.1"/>
    <property type="molecule type" value="Genomic_DNA"/>
</dbReference>
<name>A0A0F7FW57_9ACTN</name>
<dbReference type="PROSITE" id="PS50943">
    <property type="entry name" value="HTH_CROC1"/>
    <property type="match status" value="1"/>
</dbReference>